<dbReference type="Proteomes" id="UP000049222">
    <property type="component" value="Unassembled WGS sequence"/>
</dbReference>
<protein>
    <submittedName>
        <fullName evidence="1">Uncharacterized protein</fullName>
    </submittedName>
</protein>
<dbReference type="SUPFAM" id="SSF54197">
    <property type="entry name" value="HIT-like"/>
    <property type="match status" value="1"/>
</dbReference>
<gene>
    <name evidence="1" type="ORF">JDO7802_00286</name>
</gene>
<evidence type="ECO:0000313" key="2">
    <source>
        <dbReference type="Proteomes" id="UP000049222"/>
    </source>
</evidence>
<dbReference type="InterPro" id="IPR036265">
    <property type="entry name" value="HIT-like_sf"/>
</dbReference>
<accession>A0A0M6YEC3</accession>
<keyword evidence="2" id="KW-1185">Reference proteome</keyword>
<evidence type="ECO:0000313" key="1">
    <source>
        <dbReference type="EMBL" id="CTQ48284.1"/>
    </source>
</evidence>
<dbReference type="Gene3D" id="3.30.428.10">
    <property type="entry name" value="HIT-like"/>
    <property type="match status" value="1"/>
</dbReference>
<dbReference type="OrthoDB" id="9784774at2"/>
<dbReference type="AlphaFoldDB" id="A0A0M6YEC3"/>
<sequence>MDDALAAHIMVTAQRLARAARRVLRPLRMGYVVHGFGVAHAHLNVIAQHDPTDIISACHVDAPGGFTVTQDHLTPPTRVASEAMAARLCYALQ</sequence>
<organism evidence="1 2">
    <name type="scientific">Jannaschia donghaensis</name>
    <dbReference type="NCBI Taxonomy" id="420998"/>
    <lineage>
        <taxon>Bacteria</taxon>
        <taxon>Pseudomonadati</taxon>
        <taxon>Pseudomonadota</taxon>
        <taxon>Alphaproteobacteria</taxon>
        <taxon>Rhodobacterales</taxon>
        <taxon>Roseobacteraceae</taxon>
        <taxon>Jannaschia</taxon>
    </lineage>
</organism>
<dbReference type="STRING" id="420998.JDO7802_00286"/>
<reference evidence="1 2" key="1">
    <citation type="submission" date="2015-07" db="EMBL/GenBank/DDBJ databases">
        <authorList>
            <person name="Noorani M."/>
        </authorList>
    </citation>
    <scope>NUCLEOTIDE SEQUENCE [LARGE SCALE GENOMIC DNA]</scope>
    <source>
        <strain evidence="1 2">CECT 7802</strain>
    </source>
</reference>
<name>A0A0M6YEC3_9RHOB</name>
<proteinExistence type="predicted"/>
<dbReference type="EMBL" id="CXSU01000005">
    <property type="protein sequence ID" value="CTQ48284.1"/>
    <property type="molecule type" value="Genomic_DNA"/>
</dbReference>